<gene>
    <name evidence="3" type="ORF">A6V39_02545</name>
</gene>
<dbReference type="AlphaFoldDB" id="A0A1A9QDW5"/>
<dbReference type="Gene3D" id="3.40.190.10">
    <property type="entry name" value="Periplasmic binding protein-like II"/>
    <property type="match status" value="2"/>
</dbReference>
<proteinExistence type="predicted"/>
<dbReference type="InterPro" id="IPR050811">
    <property type="entry name" value="Phosphate_ABC_transporter"/>
</dbReference>
<dbReference type="PANTHER" id="PTHR30570">
    <property type="entry name" value="PERIPLASMIC PHOSPHATE BINDING COMPONENT OF PHOSPHATE ABC TRANSPORTER"/>
    <property type="match status" value="1"/>
</dbReference>
<dbReference type="STRING" id="432608.A6V39_02545"/>
<dbReference type="SUPFAM" id="SSF53850">
    <property type="entry name" value="Periplasmic binding protein-like II"/>
    <property type="match status" value="1"/>
</dbReference>
<evidence type="ECO:0000313" key="4">
    <source>
        <dbReference type="Proteomes" id="UP000077623"/>
    </source>
</evidence>
<dbReference type="Proteomes" id="UP000077623">
    <property type="component" value="Unassembled WGS sequence"/>
</dbReference>
<keyword evidence="1" id="KW-0732">Signal</keyword>
<feature type="domain" description="PBP" evidence="2">
    <location>
        <begin position="36"/>
        <end position="141"/>
    </location>
</feature>
<evidence type="ECO:0000256" key="1">
    <source>
        <dbReference type="ARBA" id="ARBA00022729"/>
    </source>
</evidence>
<dbReference type="EMBL" id="LWUJ01000011">
    <property type="protein sequence ID" value="OAL10294.1"/>
    <property type="molecule type" value="Genomic_DNA"/>
</dbReference>
<dbReference type="InterPro" id="IPR024370">
    <property type="entry name" value="PBP_domain"/>
</dbReference>
<dbReference type="Pfam" id="PF12849">
    <property type="entry name" value="PBP_like_2"/>
    <property type="match status" value="1"/>
</dbReference>
<name>A0A1A9QDW5_9MOLU</name>
<reference evidence="4" key="1">
    <citation type="submission" date="2016-04" db="EMBL/GenBank/DDBJ databases">
        <authorList>
            <person name="Quiroz-Castaneda R.E."/>
            <person name="Martinez-Ocampo F."/>
        </authorList>
    </citation>
    <scope>NUCLEOTIDE SEQUENCE [LARGE SCALE GENOMIC DNA]</scope>
    <source>
        <strain evidence="4">INIFAP01</strain>
    </source>
</reference>
<organism evidence="3 4">
    <name type="scientific">Candidatus Mycoplasma haematobovis</name>
    <dbReference type="NCBI Taxonomy" id="432608"/>
    <lineage>
        <taxon>Bacteria</taxon>
        <taxon>Bacillati</taxon>
        <taxon>Mycoplasmatota</taxon>
        <taxon>Mollicutes</taxon>
        <taxon>Mycoplasmataceae</taxon>
        <taxon>Mycoplasma</taxon>
    </lineage>
</organism>
<dbReference type="RefSeq" id="WP_187150141.1">
    <property type="nucleotide sequence ID" value="NZ_LWUJ01000011.1"/>
</dbReference>
<protein>
    <recommendedName>
        <fullName evidence="2">PBP domain-containing protein</fullName>
    </recommendedName>
</protein>
<sequence length="377" mass="43054">MSIKVPLYLCGFFSVPASLVASTWGTLRDLEIYSFEGSSSMKAVIDYLVNEYSRTDHLIFSNIQAVGSNSGLERLLDGYADFALVSQDVTELAKKHQDKWHKRKLRTITLAKEAMMLLYKPPRNCSEELDITESNVKYIYSVFSGHRHKDVQRFDWSHLISGCSGKIIPWVKSSGPTRSGTAYAFVDNPVLKNQDQDWLKKVRENYGNDFQDIKYTSESNLLSWNSFVSNLVEGSMIYLPSSFVFTNMEEINENGVKIAKLNNKEINLSNFSKEVKKGGYEWGRTYNLIYSTEKFVKDETTIQSSSGNIENNNGTKKSNKQKFVKWILENLNNVKGMSLIPVEDQDKDETKSDQDLKKYGVPFLVSQTQEPQQLQTH</sequence>
<comment type="caution">
    <text evidence="3">The sequence shown here is derived from an EMBL/GenBank/DDBJ whole genome shotgun (WGS) entry which is preliminary data.</text>
</comment>
<accession>A0A1A9QDW5</accession>
<dbReference type="PANTHER" id="PTHR30570:SF1">
    <property type="entry name" value="PHOSPHATE-BINDING PROTEIN PSTS"/>
    <property type="match status" value="1"/>
</dbReference>
<keyword evidence="4" id="KW-1185">Reference proteome</keyword>
<evidence type="ECO:0000313" key="3">
    <source>
        <dbReference type="EMBL" id="OAL10294.1"/>
    </source>
</evidence>
<evidence type="ECO:0000259" key="2">
    <source>
        <dbReference type="Pfam" id="PF12849"/>
    </source>
</evidence>